<organism evidence="3 4">
    <name type="scientific">Symbiodinium natans</name>
    <dbReference type="NCBI Taxonomy" id="878477"/>
    <lineage>
        <taxon>Eukaryota</taxon>
        <taxon>Sar</taxon>
        <taxon>Alveolata</taxon>
        <taxon>Dinophyceae</taxon>
        <taxon>Suessiales</taxon>
        <taxon>Symbiodiniaceae</taxon>
        <taxon>Symbiodinium</taxon>
    </lineage>
</organism>
<reference evidence="3" key="1">
    <citation type="submission" date="2021-02" db="EMBL/GenBank/DDBJ databases">
        <authorList>
            <person name="Dougan E. K."/>
            <person name="Rhodes N."/>
            <person name="Thang M."/>
            <person name="Chan C."/>
        </authorList>
    </citation>
    <scope>NUCLEOTIDE SEQUENCE</scope>
</reference>
<protein>
    <submittedName>
        <fullName evidence="3">Uncharacterized protein</fullName>
    </submittedName>
</protein>
<evidence type="ECO:0000313" key="4">
    <source>
        <dbReference type="Proteomes" id="UP000604046"/>
    </source>
</evidence>
<dbReference type="EMBL" id="CAJNDS010000352">
    <property type="protein sequence ID" value="CAE7196757.1"/>
    <property type="molecule type" value="Genomic_DNA"/>
</dbReference>
<dbReference type="AlphaFoldDB" id="A0A812J1K7"/>
<keyword evidence="4" id="KW-1185">Reference proteome</keyword>
<keyword evidence="2" id="KW-0732">Signal</keyword>
<feature type="chain" id="PRO_5032532575" evidence="2">
    <location>
        <begin position="19"/>
        <end position="139"/>
    </location>
</feature>
<evidence type="ECO:0000256" key="2">
    <source>
        <dbReference type="SAM" id="SignalP"/>
    </source>
</evidence>
<sequence length="139" mass="15389">MPWLSASVPLLILGLDGAARHGAVFHQLADDGRIAQALTEMQSAVAHQHRSEASGSFGPRYSYLYVPMWHPWPLCPNCPNLMCPVSPAFAEAWRCLGALALRRAPRAMRATRATRALLQHPQAAQHKLEERLERSSGAW</sequence>
<accession>A0A812J1K7</accession>
<name>A0A812J1K7_9DINO</name>
<dbReference type="Proteomes" id="UP000604046">
    <property type="component" value="Unassembled WGS sequence"/>
</dbReference>
<evidence type="ECO:0000256" key="1">
    <source>
        <dbReference type="SAM" id="MobiDB-lite"/>
    </source>
</evidence>
<gene>
    <name evidence="3" type="ORF">SNAT2548_LOCUS5517</name>
</gene>
<feature type="region of interest" description="Disordered" evidence="1">
    <location>
        <begin position="119"/>
        <end position="139"/>
    </location>
</feature>
<feature type="signal peptide" evidence="2">
    <location>
        <begin position="1"/>
        <end position="18"/>
    </location>
</feature>
<feature type="compositionally biased region" description="Basic and acidic residues" evidence="1">
    <location>
        <begin position="126"/>
        <end position="139"/>
    </location>
</feature>
<comment type="caution">
    <text evidence="3">The sequence shown here is derived from an EMBL/GenBank/DDBJ whole genome shotgun (WGS) entry which is preliminary data.</text>
</comment>
<proteinExistence type="predicted"/>
<evidence type="ECO:0000313" key="3">
    <source>
        <dbReference type="EMBL" id="CAE7196757.1"/>
    </source>
</evidence>